<keyword evidence="4" id="KW-1185">Reference proteome</keyword>
<protein>
    <submittedName>
        <fullName evidence="3">MFS transporter</fullName>
    </submittedName>
</protein>
<dbReference type="HOGENOM" id="CLU_045683_0_0_4"/>
<dbReference type="PATRIC" id="fig|1424334.3.peg.3236"/>
<dbReference type="PANTHER" id="PTHR42928:SF5">
    <property type="entry name" value="BLR1237 PROTEIN"/>
    <property type="match status" value="1"/>
</dbReference>
<comment type="caution">
    <text evidence="3">The sequence shown here is derived from an EMBL/GenBank/DDBJ whole genome shotgun (WGS) entry which is preliminary data.</text>
</comment>
<dbReference type="Pfam" id="PF03401">
    <property type="entry name" value="TctC"/>
    <property type="match status" value="1"/>
</dbReference>
<gene>
    <name evidence="3" type="ORF">W822_16130</name>
</gene>
<feature type="chain" id="PRO_5004773025" evidence="2">
    <location>
        <begin position="25"/>
        <end position="322"/>
    </location>
</feature>
<evidence type="ECO:0000256" key="2">
    <source>
        <dbReference type="SAM" id="SignalP"/>
    </source>
</evidence>
<dbReference type="AlphaFoldDB" id="V8QSC2"/>
<dbReference type="CDD" id="cd07012">
    <property type="entry name" value="PBP2_Bug_TTT"/>
    <property type="match status" value="1"/>
</dbReference>
<evidence type="ECO:0000313" key="3">
    <source>
        <dbReference type="EMBL" id="ETF02238.1"/>
    </source>
</evidence>
<dbReference type="eggNOG" id="COG3181">
    <property type="taxonomic scope" value="Bacteria"/>
</dbReference>
<proteinExistence type="inferred from homology"/>
<dbReference type="EMBL" id="AYXT01000010">
    <property type="protein sequence ID" value="ETF02238.1"/>
    <property type="molecule type" value="Genomic_DNA"/>
</dbReference>
<keyword evidence="2" id="KW-0732">Signal</keyword>
<dbReference type="InterPro" id="IPR042100">
    <property type="entry name" value="Bug_dom1"/>
</dbReference>
<dbReference type="STRING" id="1424334.W822_16130"/>
<dbReference type="SUPFAM" id="SSF53850">
    <property type="entry name" value="Periplasmic binding protein-like II"/>
    <property type="match status" value="1"/>
</dbReference>
<dbReference type="PIRSF" id="PIRSF017082">
    <property type="entry name" value="YflP"/>
    <property type="match status" value="1"/>
</dbReference>
<name>V8QSC2_9BURK</name>
<evidence type="ECO:0000313" key="4">
    <source>
        <dbReference type="Proteomes" id="UP000018733"/>
    </source>
</evidence>
<evidence type="ECO:0000256" key="1">
    <source>
        <dbReference type="ARBA" id="ARBA00006987"/>
    </source>
</evidence>
<reference evidence="3 4" key="1">
    <citation type="journal article" date="2014" name="Genome Announc.">
        <title>Draft Genome Sequence of Advenella kashmirensis Strain W13003, a Polycyclic Aromatic Hydrocarbon-Degrading Bacterium.</title>
        <authorList>
            <person name="Wang X."/>
            <person name="Jin D."/>
            <person name="Zhou L."/>
            <person name="Wu L."/>
            <person name="An W."/>
            <person name="Zhao L."/>
        </authorList>
    </citation>
    <scope>NUCLEOTIDE SEQUENCE [LARGE SCALE GENOMIC DNA]</scope>
    <source>
        <strain evidence="3 4">W13003</strain>
    </source>
</reference>
<dbReference type="Gene3D" id="3.40.190.150">
    <property type="entry name" value="Bordetella uptake gene, domain 1"/>
    <property type="match status" value="1"/>
</dbReference>
<dbReference type="PANTHER" id="PTHR42928">
    <property type="entry name" value="TRICARBOXYLATE-BINDING PROTEIN"/>
    <property type="match status" value="1"/>
</dbReference>
<sequence>MMLNRISTLAITFSLVAAGTSALAAYPERPITWVIPSPPGDGSDSIGRLMADKVGNALGQTIVIQNKPGAGGVIGSEAVANARPDGYTMIVGNAGSHGINAAIYSKLRYDVVKSFQPVGLFCTTANVLAVNSDLPVNNVKEFVAYVKNSKTSLNYSSGGIGSSAHLSAELFKSLADVPLVHIPYRGATPAVQAVLSNEVVTMIGNLPPWLSQIRSGKAKALAVTTKERVPELPDVPTLAETYPGFETVAWFGVLAPAGTPPDIVARVNSEINKALASPEIQERLKAVSCAPAAGSPEAFAERVRGDVSRWKKLAQEKNIKAD</sequence>
<accession>V8QSC2</accession>
<dbReference type="Gene3D" id="3.40.190.10">
    <property type="entry name" value="Periplasmic binding protein-like II"/>
    <property type="match status" value="1"/>
</dbReference>
<feature type="signal peptide" evidence="2">
    <location>
        <begin position="1"/>
        <end position="24"/>
    </location>
</feature>
<dbReference type="Proteomes" id="UP000018733">
    <property type="component" value="Unassembled WGS sequence"/>
</dbReference>
<comment type="similarity">
    <text evidence="1">Belongs to the UPF0065 (bug) family.</text>
</comment>
<organism evidence="3 4">
    <name type="scientific">Advenella kashmirensis W13003</name>
    <dbReference type="NCBI Taxonomy" id="1424334"/>
    <lineage>
        <taxon>Bacteria</taxon>
        <taxon>Pseudomonadati</taxon>
        <taxon>Pseudomonadota</taxon>
        <taxon>Betaproteobacteria</taxon>
        <taxon>Burkholderiales</taxon>
        <taxon>Alcaligenaceae</taxon>
    </lineage>
</organism>
<dbReference type="InterPro" id="IPR005064">
    <property type="entry name" value="BUG"/>
</dbReference>